<dbReference type="EMBL" id="MN739458">
    <property type="protein sequence ID" value="QHT05708.1"/>
    <property type="molecule type" value="Genomic_DNA"/>
</dbReference>
<proteinExistence type="predicted"/>
<reference evidence="1" key="1">
    <citation type="journal article" date="2020" name="Nature">
        <title>Giant virus diversity and host interactions through global metagenomics.</title>
        <authorList>
            <person name="Schulz F."/>
            <person name="Roux S."/>
            <person name="Paez-Espino D."/>
            <person name="Jungbluth S."/>
            <person name="Walsh D.A."/>
            <person name="Denef V.J."/>
            <person name="McMahon K.D."/>
            <person name="Konstantinidis K.T."/>
            <person name="Eloe-Fadrosh E.A."/>
            <person name="Kyrpides N.C."/>
            <person name="Woyke T."/>
        </authorList>
    </citation>
    <scope>NUCLEOTIDE SEQUENCE</scope>
    <source>
        <strain evidence="1">GVMAG-M-3300021389-45</strain>
    </source>
</reference>
<evidence type="ECO:0000313" key="1">
    <source>
        <dbReference type="EMBL" id="QHT05708.1"/>
    </source>
</evidence>
<dbReference type="AlphaFoldDB" id="A0A6C0CM70"/>
<protein>
    <submittedName>
        <fullName evidence="1">Uncharacterized protein</fullName>
    </submittedName>
</protein>
<accession>A0A6C0CM70</accession>
<name>A0A6C0CM70_9ZZZZ</name>
<organism evidence="1">
    <name type="scientific">viral metagenome</name>
    <dbReference type="NCBI Taxonomy" id="1070528"/>
    <lineage>
        <taxon>unclassified sequences</taxon>
        <taxon>metagenomes</taxon>
        <taxon>organismal metagenomes</taxon>
    </lineage>
</organism>
<sequence>MVFPFHIKLTDDTNEMDLDRHFMDAWVLTGCENKLQMILDATECNRVSLKRVMRSRSVLNKHRDMSNKYIDHSIILVKSKFTKKIIQLGLFFIKTERPVYVKVL</sequence>